<name>A0A9X6FP18_BACTU</name>
<gene>
    <name evidence="1" type="ORF">BK754_10660</name>
</gene>
<sequence>MYNLYLDEGKHFKASHFIMWYVHNSFFLGATRKFRTICSSNSQLIKLPIHLIYLNYRNNSNLTN</sequence>
<proteinExistence type="predicted"/>
<protein>
    <submittedName>
        <fullName evidence="1">Uncharacterized protein</fullName>
    </submittedName>
</protein>
<organism evidence="1 2">
    <name type="scientific">Bacillus thuringiensis serovar subtoxicus</name>
    <dbReference type="NCBI Taxonomy" id="475791"/>
    <lineage>
        <taxon>Bacteria</taxon>
        <taxon>Bacillati</taxon>
        <taxon>Bacillota</taxon>
        <taxon>Bacilli</taxon>
        <taxon>Bacillales</taxon>
        <taxon>Bacillaceae</taxon>
        <taxon>Bacillus</taxon>
        <taxon>Bacillus cereus group</taxon>
    </lineage>
</organism>
<dbReference type="Proteomes" id="UP000194882">
    <property type="component" value="Unassembled WGS sequence"/>
</dbReference>
<evidence type="ECO:0000313" key="1">
    <source>
        <dbReference type="EMBL" id="OTY96166.1"/>
    </source>
</evidence>
<evidence type="ECO:0000313" key="2">
    <source>
        <dbReference type="Proteomes" id="UP000194882"/>
    </source>
</evidence>
<accession>A0A9X6FP18</accession>
<comment type="caution">
    <text evidence="1">The sequence shown here is derived from an EMBL/GenBank/DDBJ whole genome shotgun (WGS) entry which is preliminary data.</text>
</comment>
<dbReference type="EMBL" id="NFDT01000082">
    <property type="protein sequence ID" value="OTY96166.1"/>
    <property type="molecule type" value="Genomic_DNA"/>
</dbReference>
<reference evidence="1 2" key="1">
    <citation type="submission" date="2016-10" db="EMBL/GenBank/DDBJ databases">
        <title>Comparative genomics of Bacillus thuringiensis reveals a path to pathogens against multiple invertebrate hosts.</title>
        <authorList>
            <person name="Zheng J."/>
            <person name="Gao Q."/>
            <person name="Liu H."/>
            <person name="Peng D."/>
            <person name="Ruan L."/>
            <person name="Sun M."/>
        </authorList>
    </citation>
    <scope>NUCLEOTIDE SEQUENCE [LARGE SCALE GENOMIC DNA]</scope>
    <source>
        <strain evidence="1">BGSC 4I4</strain>
    </source>
</reference>
<dbReference type="AlphaFoldDB" id="A0A9X6FP18"/>